<dbReference type="Pfam" id="PF03958">
    <property type="entry name" value="Secretin_N"/>
    <property type="match status" value="2"/>
</dbReference>
<dbReference type="GO" id="GO:0015628">
    <property type="term" value="P:protein secretion by the type II secretion system"/>
    <property type="evidence" value="ECO:0007669"/>
    <property type="project" value="InterPro"/>
</dbReference>
<keyword evidence="17" id="KW-1185">Reference proteome</keyword>
<gene>
    <name evidence="16" type="ORF">P873_03375</name>
</gene>
<evidence type="ECO:0000256" key="1">
    <source>
        <dbReference type="ARBA" id="ARBA00004442"/>
    </source>
</evidence>
<organism evidence="16 17">
    <name type="scientific">Arenimonas composti TR7-09 = DSM 18010</name>
    <dbReference type="NCBI Taxonomy" id="1121013"/>
    <lineage>
        <taxon>Bacteria</taxon>
        <taxon>Pseudomonadati</taxon>
        <taxon>Pseudomonadota</taxon>
        <taxon>Gammaproteobacteria</taxon>
        <taxon>Lysobacterales</taxon>
        <taxon>Lysobacteraceae</taxon>
        <taxon>Arenimonas</taxon>
    </lineage>
</organism>
<protein>
    <submittedName>
        <fullName evidence="16">Uncharacterized protein</fullName>
    </submittedName>
</protein>
<feature type="domain" description="Type II/III secretion system secretin-like" evidence="13">
    <location>
        <begin position="534"/>
        <end position="699"/>
    </location>
</feature>
<comment type="subcellular location">
    <subcellularLocation>
        <location evidence="1 10">Cell outer membrane</location>
    </subcellularLocation>
</comment>
<evidence type="ECO:0000256" key="12">
    <source>
        <dbReference type="SAM" id="SignalP"/>
    </source>
</evidence>
<keyword evidence="9" id="KW-0998">Cell outer membrane</keyword>
<evidence type="ECO:0000256" key="2">
    <source>
        <dbReference type="ARBA" id="ARBA00006980"/>
    </source>
</evidence>
<evidence type="ECO:0000313" key="16">
    <source>
        <dbReference type="EMBL" id="KFN51321.1"/>
    </source>
</evidence>
<dbReference type="PANTHER" id="PTHR30332">
    <property type="entry name" value="PROBABLE GENERAL SECRETION PATHWAY PROTEIN D"/>
    <property type="match status" value="1"/>
</dbReference>
<feature type="compositionally biased region" description="Low complexity" evidence="11">
    <location>
        <begin position="392"/>
        <end position="403"/>
    </location>
</feature>
<dbReference type="NCBIfam" id="TIGR02517">
    <property type="entry name" value="type_II_gspD"/>
    <property type="match status" value="1"/>
</dbReference>
<proteinExistence type="inferred from homology"/>
<keyword evidence="4" id="KW-1134">Transmembrane beta strand</keyword>
<evidence type="ECO:0000256" key="11">
    <source>
        <dbReference type="SAM" id="MobiDB-lite"/>
    </source>
</evidence>
<dbReference type="InterPro" id="IPR004845">
    <property type="entry name" value="T2SS_GspD_CS"/>
</dbReference>
<keyword evidence="7" id="KW-0653">Protein transport</keyword>
<dbReference type="STRING" id="1121013.GCA_000426365_01097"/>
<evidence type="ECO:0000313" key="17">
    <source>
        <dbReference type="Proteomes" id="UP000029391"/>
    </source>
</evidence>
<keyword evidence="3 10" id="KW-0813">Transport</keyword>
<dbReference type="EMBL" id="AWXU01000007">
    <property type="protein sequence ID" value="KFN51321.1"/>
    <property type="molecule type" value="Genomic_DNA"/>
</dbReference>
<evidence type="ECO:0000259" key="14">
    <source>
        <dbReference type="Pfam" id="PF03958"/>
    </source>
</evidence>
<dbReference type="PROSITE" id="PS00875">
    <property type="entry name" value="T2SP_D"/>
    <property type="match status" value="1"/>
</dbReference>
<feature type="chain" id="PRO_5001869813" evidence="12">
    <location>
        <begin position="24"/>
        <end position="729"/>
    </location>
</feature>
<dbReference type="Pfam" id="PF21305">
    <property type="entry name" value="type_II_gspD_N0"/>
    <property type="match status" value="1"/>
</dbReference>
<evidence type="ECO:0000259" key="13">
    <source>
        <dbReference type="Pfam" id="PF00263"/>
    </source>
</evidence>
<evidence type="ECO:0000256" key="3">
    <source>
        <dbReference type="ARBA" id="ARBA00022448"/>
    </source>
</evidence>
<evidence type="ECO:0000256" key="4">
    <source>
        <dbReference type="ARBA" id="ARBA00022452"/>
    </source>
</evidence>
<dbReference type="InterPro" id="IPR004846">
    <property type="entry name" value="T2SS/T3SS_dom"/>
</dbReference>
<dbReference type="GO" id="GO:0015627">
    <property type="term" value="C:type II protein secretion system complex"/>
    <property type="evidence" value="ECO:0007669"/>
    <property type="project" value="InterPro"/>
</dbReference>
<dbReference type="PROSITE" id="PS51257">
    <property type="entry name" value="PROKAR_LIPOPROTEIN"/>
    <property type="match status" value="1"/>
</dbReference>
<dbReference type="InterPro" id="IPR013356">
    <property type="entry name" value="T2SS_GspD"/>
</dbReference>
<feature type="compositionally biased region" description="Basic and acidic residues" evidence="11">
    <location>
        <begin position="404"/>
        <end position="416"/>
    </location>
</feature>
<dbReference type="InterPro" id="IPR001775">
    <property type="entry name" value="GspD/PilQ"/>
</dbReference>
<dbReference type="Gene3D" id="3.30.1370.120">
    <property type="match status" value="3"/>
</dbReference>
<dbReference type="AlphaFoldDB" id="A0A091BHU2"/>
<dbReference type="GO" id="GO:0009279">
    <property type="term" value="C:cell outer membrane"/>
    <property type="evidence" value="ECO:0007669"/>
    <property type="project" value="UniProtKB-SubCell"/>
</dbReference>
<feature type="signal peptide" evidence="12">
    <location>
        <begin position="1"/>
        <end position="23"/>
    </location>
</feature>
<keyword evidence="8" id="KW-0472">Membrane</keyword>
<dbReference type="eggNOG" id="COG1450">
    <property type="taxonomic scope" value="Bacteria"/>
</dbReference>
<evidence type="ECO:0000256" key="10">
    <source>
        <dbReference type="RuleBase" id="RU004004"/>
    </source>
</evidence>
<feature type="domain" description="NolW-like" evidence="14">
    <location>
        <begin position="198"/>
        <end position="257"/>
    </location>
</feature>
<dbReference type="InterPro" id="IPR005644">
    <property type="entry name" value="NolW-like"/>
</dbReference>
<dbReference type="PRINTS" id="PR00811">
    <property type="entry name" value="BCTERIALGSPD"/>
</dbReference>
<evidence type="ECO:0000256" key="5">
    <source>
        <dbReference type="ARBA" id="ARBA00022692"/>
    </source>
</evidence>
<name>A0A091BHU2_9GAMM</name>
<comment type="similarity">
    <text evidence="2">Belongs to the bacterial secretin family. GSP D subfamily.</text>
</comment>
<dbReference type="InterPro" id="IPR050810">
    <property type="entry name" value="Bact_Secretion_Sys_Channel"/>
</dbReference>
<evidence type="ECO:0000259" key="15">
    <source>
        <dbReference type="Pfam" id="PF21305"/>
    </source>
</evidence>
<feature type="domain" description="GspD-like N0" evidence="15">
    <location>
        <begin position="103"/>
        <end position="168"/>
    </location>
</feature>
<accession>A0A091BHU2</accession>
<evidence type="ECO:0000256" key="8">
    <source>
        <dbReference type="ARBA" id="ARBA00023136"/>
    </source>
</evidence>
<keyword evidence="5" id="KW-0812">Transmembrane</keyword>
<comment type="caution">
    <text evidence="16">The sequence shown here is derived from an EMBL/GenBank/DDBJ whole genome shotgun (WGS) entry which is preliminary data.</text>
</comment>
<reference evidence="16 17" key="1">
    <citation type="submission" date="2013-09" db="EMBL/GenBank/DDBJ databases">
        <title>Genome sequencing of Arenimonas composti.</title>
        <authorList>
            <person name="Chen F."/>
            <person name="Wang G."/>
        </authorList>
    </citation>
    <scope>NUCLEOTIDE SEQUENCE [LARGE SCALE GENOMIC DNA]</scope>
    <source>
        <strain evidence="16 17">TR7-09</strain>
    </source>
</reference>
<evidence type="ECO:0000256" key="7">
    <source>
        <dbReference type="ARBA" id="ARBA00022927"/>
    </source>
</evidence>
<dbReference type="InterPro" id="IPR038591">
    <property type="entry name" value="NolW-like_sf"/>
</dbReference>
<dbReference type="PANTHER" id="PTHR30332:SF25">
    <property type="entry name" value="SECRETIN XPSD"/>
    <property type="match status" value="1"/>
</dbReference>
<feature type="domain" description="NolW-like" evidence="14">
    <location>
        <begin position="343"/>
        <end position="463"/>
    </location>
</feature>
<dbReference type="Pfam" id="PF00263">
    <property type="entry name" value="Secretin"/>
    <property type="match status" value="1"/>
</dbReference>
<keyword evidence="6 12" id="KW-0732">Signal</keyword>
<dbReference type="InterPro" id="IPR049371">
    <property type="entry name" value="GspD-like_N0"/>
</dbReference>
<evidence type="ECO:0000256" key="9">
    <source>
        <dbReference type="ARBA" id="ARBA00023237"/>
    </source>
</evidence>
<evidence type="ECO:0000256" key="6">
    <source>
        <dbReference type="ARBA" id="ARBA00022729"/>
    </source>
</evidence>
<feature type="region of interest" description="Disordered" evidence="11">
    <location>
        <begin position="392"/>
        <end position="421"/>
    </location>
</feature>
<sequence>MKKIPTPAIVLGLALLVFLAGCATTSPPVIQRGADPLARADAAVVLPPPADVPVDAGPADAGAVAATGGPGAVLVPGTGRVINQELAAQPAPSLDGVGEATFNFEGQSLHAVVKAILGDLLQQNYVIAPGVQGQVTLATPRPVNGAQALSLLENALAWNNARMIWSDGRYNIVPADQALPGNLAPRTGGPASARGYEVRAVPLQYISASEMKKILEPYARPQAIVSVDNARNLIVLAGTRAELTNYLRTVEIFDVDWLAGMSVGVFPLMSGEAEAVVDSLEGVFGAEGATPLAGMVRFMPLAGQNAVMVITPQPRYLREIGTWIERLDAGGGEAPRLYTYEVLYMKAVDLAEQLGQVFGGGSGAGGGRVDAGGPPSIMPGLDPVRMRTIDTPAPDAADPGARAENARREAAARGGERGGGIALGSSDDVSISAVEESNALLVRATPVQWESIRRTIERLDTMPLQVHIEAQVVEVVLRDQLSYGVNWFFENAIPDDFPGANGVGRVWGDVAGGVGDTGLGWSFRGPNAAAVISALDRYSDIRILSTPSVVVRNNAEARLDVGDKIPVNSTSFNPITGGNDGTYTNVQYLDTGVILTVKPRISRDGTVFMEIEQEVSSPGDTPDANGNVPISSRSMTTEAAIKSGETVMLGGLIQENGLRGSDGIPGLSRLPVIGGLFGRQINNRTRTEVIILVTPTVIRDPNEARRLTDEYGERFRALDPLRAPDAERR</sequence>
<dbReference type="Proteomes" id="UP000029391">
    <property type="component" value="Unassembled WGS sequence"/>
</dbReference>
<dbReference type="RefSeq" id="WP_051239549.1">
    <property type="nucleotide sequence ID" value="NZ_AUFF01000002.1"/>
</dbReference>
<dbReference type="OrthoDB" id="9775455at2"/>